<evidence type="ECO:0000313" key="2">
    <source>
        <dbReference type="Proteomes" id="UP000005384"/>
    </source>
</evidence>
<proteinExistence type="predicted"/>
<gene>
    <name evidence="1" type="ORF">HMPREF9473_03374</name>
</gene>
<dbReference type="HOGENOM" id="CLU_3382287_0_0_9"/>
<organism evidence="1 2">
    <name type="scientific">Hungatella hathewayi WAL-18680</name>
    <dbReference type="NCBI Taxonomy" id="742737"/>
    <lineage>
        <taxon>Bacteria</taxon>
        <taxon>Bacillati</taxon>
        <taxon>Bacillota</taxon>
        <taxon>Clostridia</taxon>
        <taxon>Lachnospirales</taxon>
        <taxon>Lachnospiraceae</taxon>
        <taxon>Hungatella</taxon>
    </lineage>
</organism>
<keyword evidence="2" id="KW-1185">Reference proteome</keyword>
<dbReference type="Proteomes" id="UP000005384">
    <property type="component" value="Unassembled WGS sequence"/>
</dbReference>
<dbReference type="EMBL" id="ADLN01000092">
    <property type="protein sequence ID" value="EHI58681.1"/>
    <property type="molecule type" value="Genomic_DNA"/>
</dbReference>
<accession>G5IIP6</accession>
<reference evidence="1 2" key="1">
    <citation type="submission" date="2011-08" db="EMBL/GenBank/DDBJ databases">
        <title>The Genome Sequence of Clostridium hathewayi WAL-18680.</title>
        <authorList>
            <consortium name="The Broad Institute Genome Sequencing Platform"/>
            <person name="Earl A."/>
            <person name="Ward D."/>
            <person name="Feldgarden M."/>
            <person name="Gevers D."/>
            <person name="Finegold S.M."/>
            <person name="Summanen P.H."/>
            <person name="Molitoris D.R."/>
            <person name="Song M."/>
            <person name="Daigneault M."/>
            <person name="Allen-Vercoe E."/>
            <person name="Young S.K."/>
            <person name="Zeng Q."/>
            <person name="Gargeya S."/>
            <person name="Fitzgerald M."/>
            <person name="Haas B."/>
            <person name="Abouelleil A."/>
            <person name="Alvarado L."/>
            <person name="Arachchi H.M."/>
            <person name="Berlin A."/>
            <person name="Brown A."/>
            <person name="Chapman S.B."/>
            <person name="Chen Z."/>
            <person name="Dunbar C."/>
            <person name="Freedman E."/>
            <person name="Gearin G."/>
            <person name="Gellesch M."/>
            <person name="Goldberg J."/>
            <person name="Griggs A."/>
            <person name="Gujja S."/>
            <person name="Heiman D."/>
            <person name="Howarth C."/>
            <person name="Larson L."/>
            <person name="Lui A."/>
            <person name="MacDonald P.J.P."/>
            <person name="Montmayeur A."/>
            <person name="Murphy C."/>
            <person name="Neiman D."/>
            <person name="Pearson M."/>
            <person name="Priest M."/>
            <person name="Roberts A."/>
            <person name="Saif S."/>
            <person name="Shea T."/>
            <person name="Shenoy N."/>
            <person name="Sisk P."/>
            <person name="Stolte C."/>
            <person name="Sykes S."/>
            <person name="Wortman J."/>
            <person name="Nusbaum C."/>
            <person name="Birren B."/>
        </authorList>
    </citation>
    <scope>NUCLEOTIDE SEQUENCE [LARGE SCALE GENOMIC DNA]</scope>
    <source>
        <strain evidence="1 2">WAL-18680</strain>
    </source>
</reference>
<dbReference type="PATRIC" id="fig|742737.3.peg.3353"/>
<name>G5IIP6_9FIRM</name>
<dbReference type="AlphaFoldDB" id="G5IIP6"/>
<evidence type="ECO:0000313" key="1">
    <source>
        <dbReference type="EMBL" id="EHI58681.1"/>
    </source>
</evidence>
<protein>
    <submittedName>
        <fullName evidence="1">Uncharacterized protein</fullName>
    </submittedName>
</protein>
<sequence length="33" mass="4032">MWQGVKRILEVGMEYISGTDRRRPMQSDWNMIF</sequence>
<comment type="caution">
    <text evidence="1">The sequence shown here is derived from an EMBL/GenBank/DDBJ whole genome shotgun (WGS) entry which is preliminary data.</text>
</comment>